<accession>A0A1Q9C2J5</accession>
<sequence length="775" mass="86258">MFWSTLAYTSITAGEVTKAFQQYQATKRKNLWSERECERALRDVRLTMINTVREELRDQVTVVSSSLQSMMVQTSLVLIVGFGSVCEGTFPDAEVGATDYPGLEQFFLEVYAFFAGLTLVLPLGSLLLTFAISRELEFFVAASFADLKQHVRRALRRTWPDHGPPSTSERPDIGRSPALSAREERARGSEGQMRAYITSTGDFIYSGSQPGSQKYNEAGGADRRARRVCRGKARKPGMSADAEDVEKQPLLAEEKQAKEDEIQEEVDDSMSYDARKLITFDVLRAATGTIWVKGSLWKMMGMLLLVSVVTAVGVFVLVGQPEKLETSKYNKLTTFLKAIVGLLLGFFLSSSVNRWYACTCGFLELFTAIRGLHMQLAAMGQCKWEDELTGLQFSLQMQTLPSEERKAFKEKKWASLLHEGSLDSGALTSATVARIYKEEKAVLDEVEDPSQTLWVWVTSLLTSMSANGELPPIPSPTYGKILSWADKAYNGIREVQAAVCVQPPYVYVQMMAILVNVNNLMIAISFGMTLGVTISLAKRGHHAATPEVISKDLQNVAISFLISTIGPFLYHALLEVAVCIAQPFAGGEDEDENMPGRIPTKKLLNILKKDLADAEKMTCNLPAWKQPQNLVAVCFYMPPQVTVCRAVHGLAQDLLRQVQYFNKLYPLAYILLLSGLVSAVCECMVLLSLIFVHHFPTMPVLWQVYCGTVGVGASLALAVFLLSLWASSSPRVEKEEEANDAALSPARRRSSKRKQHWLRQQQERALEHLREPLLR</sequence>
<dbReference type="OrthoDB" id="426678at2759"/>
<feature type="region of interest" description="Disordered" evidence="1">
    <location>
        <begin position="736"/>
        <end position="755"/>
    </location>
</feature>
<gene>
    <name evidence="3" type="ORF">AK812_SmicGene42827</name>
</gene>
<dbReference type="Proteomes" id="UP000186817">
    <property type="component" value="Unassembled WGS sequence"/>
</dbReference>
<reference evidence="3 4" key="1">
    <citation type="submission" date="2016-02" db="EMBL/GenBank/DDBJ databases">
        <title>Genome analysis of coral dinoflagellate symbionts highlights evolutionary adaptations to a symbiotic lifestyle.</title>
        <authorList>
            <person name="Aranda M."/>
            <person name="Li Y."/>
            <person name="Liew Y.J."/>
            <person name="Baumgarten S."/>
            <person name="Simakov O."/>
            <person name="Wilson M."/>
            <person name="Piel J."/>
            <person name="Ashoor H."/>
            <person name="Bougouffa S."/>
            <person name="Bajic V.B."/>
            <person name="Ryu T."/>
            <person name="Ravasi T."/>
            <person name="Bayer T."/>
            <person name="Micklem G."/>
            <person name="Kim H."/>
            <person name="Bhak J."/>
            <person name="Lajeunesse T.C."/>
            <person name="Voolstra C.R."/>
        </authorList>
    </citation>
    <scope>NUCLEOTIDE SEQUENCE [LARGE SCALE GENOMIC DNA]</scope>
    <source>
        <strain evidence="3 4">CCMP2467</strain>
    </source>
</reference>
<feature type="transmembrane region" description="Helical" evidence="2">
    <location>
        <begin position="517"/>
        <end position="536"/>
    </location>
</feature>
<feature type="transmembrane region" description="Helical" evidence="2">
    <location>
        <begin position="302"/>
        <end position="320"/>
    </location>
</feature>
<evidence type="ECO:0000313" key="4">
    <source>
        <dbReference type="Proteomes" id="UP000186817"/>
    </source>
</evidence>
<evidence type="ECO:0008006" key="5">
    <source>
        <dbReference type="Google" id="ProtNLM"/>
    </source>
</evidence>
<feature type="transmembrane region" description="Helical" evidence="2">
    <location>
        <begin position="664"/>
        <end position="690"/>
    </location>
</feature>
<name>A0A1Q9C2J5_SYMMI</name>
<feature type="transmembrane region" description="Helical" evidence="2">
    <location>
        <begin position="110"/>
        <end position="132"/>
    </location>
</feature>
<evidence type="ECO:0000256" key="2">
    <source>
        <dbReference type="SAM" id="Phobius"/>
    </source>
</evidence>
<dbReference type="AlphaFoldDB" id="A0A1Q9C2J5"/>
<dbReference type="GO" id="GO:0005254">
    <property type="term" value="F:chloride channel activity"/>
    <property type="evidence" value="ECO:0007669"/>
    <property type="project" value="InterPro"/>
</dbReference>
<comment type="caution">
    <text evidence="3">The sequence shown here is derived from an EMBL/GenBank/DDBJ whole genome shotgun (WGS) entry which is preliminary data.</text>
</comment>
<keyword evidence="2" id="KW-0472">Membrane</keyword>
<keyword evidence="4" id="KW-1185">Reference proteome</keyword>
<proteinExistence type="predicted"/>
<protein>
    <recommendedName>
        <fullName evidence="5">Transmembrane protein</fullName>
    </recommendedName>
</protein>
<keyword evidence="2" id="KW-0812">Transmembrane</keyword>
<evidence type="ECO:0000313" key="3">
    <source>
        <dbReference type="EMBL" id="OLP77145.1"/>
    </source>
</evidence>
<feature type="transmembrane region" description="Helical" evidence="2">
    <location>
        <begin position="702"/>
        <end position="725"/>
    </location>
</feature>
<feature type="region of interest" description="Disordered" evidence="1">
    <location>
        <begin position="158"/>
        <end position="192"/>
    </location>
</feature>
<feature type="compositionally biased region" description="Basic residues" evidence="1">
    <location>
        <begin position="746"/>
        <end position="755"/>
    </location>
</feature>
<keyword evidence="2" id="KW-1133">Transmembrane helix</keyword>
<feature type="transmembrane region" description="Helical" evidence="2">
    <location>
        <begin position="556"/>
        <end position="574"/>
    </location>
</feature>
<feature type="transmembrane region" description="Helical" evidence="2">
    <location>
        <begin position="332"/>
        <end position="349"/>
    </location>
</feature>
<evidence type="ECO:0000256" key="1">
    <source>
        <dbReference type="SAM" id="MobiDB-lite"/>
    </source>
</evidence>
<dbReference type="EMBL" id="LSRX01001835">
    <property type="protein sequence ID" value="OLP77145.1"/>
    <property type="molecule type" value="Genomic_DNA"/>
</dbReference>
<organism evidence="3 4">
    <name type="scientific">Symbiodinium microadriaticum</name>
    <name type="common">Dinoflagellate</name>
    <name type="synonym">Zooxanthella microadriatica</name>
    <dbReference type="NCBI Taxonomy" id="2951"/>
    <lineage>
        <taxon>Eukaryota</taxon>
        <taxon>Sar</taxon>
        <taxon>Alveolata</taxon>
        <taxon>Dinophyceae</taxon>
        <taxon>Suessiales</taxon>
        <taxon>Symbiodiniaceae</taxon>
        <taxon>Symbiodinium</taxon>
    </lineage>
</organism>